<dbReference type="EMBL" id="JAQQFN010000023">
    <property type="protein sequence ID" value="MFL9886685.1"/>
    <property type="molecule type" value="Genomic_DNA"/>
</dbReference>
<evidence type="ECO:0000256" key="7">
    <source>
        <dbReference type="ARBA" id="ARBA00023033"/>
    </source>
</evidence>
<dbReference type="Pfam" id="PF13738">
    <property type="entry name" value="Pyr_redox_3"/>
    <property type="match status" value="1"/>
</dbReference>
<gene>
    <name evidence="8" type="ORF">PQR66_26825</name>
</gene>
<keyword evidence="4" id="KW-0274">FAD</keyword>
<keyword evidence="5" id="KW-0521">NADP</keyword>
<dbReference type="Proteomes" id="UP001629249">
    <property type="component" value="Unassembled WGS sequence"/>
</dbReference>
<evidence type="ECO:0000256" key="2">
    <source>
        <dbReference type="ARBA" id="ARBA00010139"/>
    </source>
</evidence>
<comment type="caution">
    <text evidence="8">The sequence shown here is derived from an EMBL/GenBank/DDBJ whole genome shotgun (WGS) entry which is preliminary data.</text>
</comment>
<keyword evidence="7" id="KW-0503">Monooxygenase</keyword>
<evidence type="ECO:0000256" key="3">
    <source>
        <dbReference type="ARBA" id="ARBA00022630"/>
    </source>
</evidence>
<keyword evidence="3" id="KW-0285">Flavoprotein</keyword>
<evidence type="ECO:0000256" key="6">
    <source>
        <dbReference type="ARBA" id="ARBA00023002"/>
    </source>
</evidence>
<protein>
    <submittedName>
        <fullName evidence="8">NAD(P)/FAD-dependent oxidoreductase</fullName>
    </submittedName>
</protein>
<dbReference type="PANTHER" id="PTHR43098:SF3">
    <property type="entry name" value="L-ORNITHINE N(5)-MONOOXYGENASE-RELATED"/>
    <property type="match status" value="1"/>
</dbReference>
<dbReference type="InterPro" id="IPR036188">
    <property type="entry name" value="FAD/NAD-bd_sf"/>
</dbReference>
<keyword evidence="6" id="KW-0560">Oxidoreductase</keyword>
<reference evidence="8 9" key="1">
    <citation type="journal article" date="2024" name="Chem. Sci.">
        <title>Discovery of megapolipeptins by genome mining of a Burkholderiales bacteria collection.</title>
        <authorList>
            <person name="Paulo B.S."/>
            <person name="Recchia M.J.J."/>
            <person name="Lee S."/>
            <person name="Fergusson C.H."/>
            <person name="Romanowski S.B."/>
            <person name="Hernandez A."/>
            <person name="Krull N."/>
            <person name="Liu D.Y."/>
            <person name="Cavanagh H."/>
            <person name="Bos A."/>
            <person name="Gray C.A."/>
            <person name="Murphy B.T."/>
            <person name="Linington R.G."/>
            <person name="Eustaquio A.S."/>
        </authorList>
    </citation>
    <scope>NUCLEOTIDE SEQUENCE [LARGE SCALE GENOMIC DNA]</scope>
    <source>
        <strain evidence="8 9">RL16-012-BIC-B</strain>
    </source>
</reference>
<comment type="similarity">
    <text evidence="2">Belongs to the FAD-binding monooxygenase family.</text>
</comment>
<dbReference type="InterPro" id="IPR050775">
    <property type="entry name" value="FAD-binding_Monooxygenases"/>
</dbReference>
<name>A0ABW8ZVJ8_9BURK</name>
<evidence type="ECO:0000256" key="4">
    <source>
        <dbReference type="ARBA" id="ARBA00022827"/>
    </source>
</evidence>
<dbReference type="RefSeq" id="WP_408330381.1">
    <property type="nucleotide sequence ID" value="NZ_JAQQFH010000015.1"/>
</dbReference>
<dbReference type="PANTHER" id="PTHR43098">
    <property type="entry name" value="L-ORNITHINE N(5)-MONOOXYGENASE-RELATED"/>
    <property type="match status" value="1"/>
</dbReference>
<dbReference type="Gene3D" id="3.50.50.60">
    <property type="entry name" value="FAD/NAD(P)-binding domain"/>
    <property type="match status" value="2"/>
</dbReference>
<evidence type="ECO:0000313" key="9">
    <source>
        <dbReference type="Proteomes" id="UP001629249"/>
    </source>
</evidence>
<evidence type="ECO:0000256" key="1">
    <source>
        <dbReference type="ARBA" id="ARBA00001974"/>
    </source>
</evidence>
<proteinExistence type="inferred from homology"/>
<accession>A0ABW8ZVJ8</accession>
<evidence type="ECO:0000256" key="5">
    <source>
        <dbReference type="ARBA" id="ARBA00022857"/>
    </source>
</evidence>
<comment type="cofactor">
    <cofactor evidence="1">
        <name>FAD</name>
        <dbReference type="ChEBI" id="CHEBI:57692"/>
    </cofactor>
</comment>
<keyword evidence="9" id="KW-1185">Reference proteome</keyword>
<evidence type="ECO:0000313" key="8">
    <source>
        <dbReference type="EMBL" id="MFL9886685.1"/>
    </source>
</evidence>
<organism evidence="8 9">
    <name type="scientific">Paraburkholderia agricolaris</name>
    <dbReference type="NCBI Taxonomy" id="2152888"/>
    <lineage>
        <taxon>Bacteria</taxon>
        <taxon>Pseudomonadati</taxon>
        <taxon>Pseudomonadota</taxon>
        <taxon>Betaproteobacteria</taxon>
        <taxon>Burkholderiales</taxon>
        <taxon>Burkholderiaceae</taxon>
        <taxon>Paraburkholderia</taxon>
    </lineage>
</organism>
<sequence length="549" mass="61767">MNDEGYGGNESAEGKGSFDVLVVGAGFSGMYALYELRQRGFTVAVVEAGSDVGGTWYWNRYPGARCDVESMQYSYSFSPELEQDWKWNERYATQPEILRYANHVAHRFDLKRNIHFNVRVRSASFDEECNLWTVTTDTGEQILSRYCIMATGCLSLPREPNIRGLSFFEGARYHTAQWPREGVDFTGMRVGVIGTGSTGIQAIPQIAKQAKHLYVFQRTANYSVPARNRPLDENEVAEFKSRYREHRQRMRTSGSGTLWTQENKSALDILDGEREEIFEANWNRGGPGLVQVFPDLGRDLKANETLAKFVRTKICQAVSDPVTADALSPKDHPIGTKRICVDIEYFETYNRQNVTLIDLKSEPVEQITPDGVETSAASYKLDCLVFATGFDAITGALQAIDIRGREGNSLREKWAGGPRTYLGLATAGFPNLFMVTGPGSPSVLSNMFVSIEQHVEWIADCLTYLRKNEMDFIDANSDFEDRWVSHVNDLAEQTLFSHAKSWYLGANVPGKPRVFMPYVGGVGAYREKCEQVARDNYEGFTTTVAVKRR</sequence>
<dbReference type="SUPFAM" id="SSF51905">
    <property type="entry name" value="FAD/NAD(P)-binding domain"/>
    <property type="match status" value="2"/>
</dbReference>